<sequence length="76" mass="8113">MIFLQTANLLIATLLLIAGIIVIYLGVFAKEIEHPTGTNRLFQRLSGLGIKASMRPALIVTGVVLVGTSLYIFGGI</sequence>
<dbReference type="PATRIC" id="fig|1613.112.peg.489"/>
<name>A0A1D7ZVP3_LIMFE</name>
<dbReference type="RefSeq" id="WP_237048803.1">
    <property type="nucleotide sequence ID" value="NZ_CP017151.1"/>
</dbReference>
<reference evidence="2 3" key="1">
    <citation type="submission" date="2016-09" db="EMBL/GenBank/DDBJ databases">
        <title>Genome Sequence of the Lactobacillus fermentum strain NCC2970 (CNCM I-5068).</title>
        <authorList>
            <person name="Barretto C."/>
            <person name="Ngom-Bru C."/>
            <person name="Genevaz A."/>
            <person name="Fournier C."/>
            <person name="Moine D."/>
            <person name="Kassam M."/>
            <person name="Iltis A."/>
            <person name="Sagory-Zalkind P."/>
            <person name="Faucherand G."/>
            <person name="Descombes P."/>
            <person name="Duboux S."/>
        </authorList>
    </citation>
    <scope>NUCLEOTIDE SEQUENCE [LARGE SCALE GENOMIC DNA]</scope>
    <source>
        <strain evidence="2 3">NCC2970</strain>
    </source>
</reference>
<keyword evidence="1" id="KW-0472">Membrane</keyword>
<dbReference type="Proteomes" id="UP000094714">
    <property type="component" value="Chromosome"/>
</dbReference>
<accession>A0A1D7ZVP3</accession>
<dbReference type="AlphaFoldDB" id="A0A1D7ZVP3"/>
<evidence type="ECO:0000313" key="3">
    <source>
        <dbReference type="Proteomes" id="UP000094714"/>
    </source>
</evidence>
<protein>
    <submittedName>
        <fullName evidence="2">Uncharacterized protein</fullName>
    </submittedName>
</protein>
<feature type="transmembrane region" description="Helical" evidence="1">
    <location>
        <begin position="48"/>
        <end position="73"/>
    </location>
</feature>
<gene>
    <name evidence="2" type="ORF">LACFE_CDS0464</name>
</gene>
<dbReference type="EMBL" id="CP017151">
    <property type="protein sequence ID" value="AOR73935.1"/>
    <property type="molecule type" value="Genomic_DNA"/>
</dbReference>
<keyword evidence="1" id="KW-1133">Transmembrane helix</keyword>
<proteinExistence type="predicted"/>
<evidence type="ECO:0000313" key="2">
    <source>
        <dbReference type="EMBL" id="AOR73935.1"/>
    </source>
</evidence>
<organism evidence="2 3">
    <name type="scientific">Limosilactobacillus fermentum</name>
    <name type="common">Lactobacillus fermentum</name>
    <dbReference type="NCBI Taxonomy" id="1613"/>
    <lineage>
        <taxon>Bacteria</taxon>
        <taxon>Bacillati</taxon>
        <taxon>Bacillota</taxon>
        <taxon>Bacilli</taxon>
        <taxon>Lactobacillales</taxon>
        <taxon>Lactobacillaceae</taxon>
        <taxon>Limosilactobacillus</taxon>
    </lineage>
</organism>
<feature type="transmembrane region" description="Helical" evidence="1">
    <location>
        <begin position="6"/>
        <end position="27"/>
    </location>
</feature>
<keyword evidence="1" id="KW-0812">Transmembrane</keyword>
<evidence type="ECO:0000256" key="1">
    <source>
        <dbReference type="SAM" id="Phobius"/>
    </source>
</evidence>